<name>A0A0G4J2I1_PLABS</name>
<evidence type="ECO:0000313" key="2">
    <source>
        <dbReference type="Proteomes" id="UP000039324"/>
    </source>
</evidence>
<sequence>MVEFGNPVVLGVATRPVSVSGHVAKRPLHKLRPAWTRFAAPVPIPRAPCPAPITSLIQSSSWCMSYAPNVPPSSRPPCSSTAAILFGRQRDGPPGPTMPPSPYWWTLWHVFNVHRARRHGDDAGRYVHAHEPIPPAGMPGTPADVEGRRCHGGRGRRGAGATDHLDLYCDWTCRRRR</sequence>
<reference evidence="1 2" key="1">
    <citation type="submission" date="2015-02" db="EMBL/GenBank/DDBJ databases">
        <authorList>
            <person name="Chooi Y.-H."/>
        </authorList>
    </citation>
    <scope>NUCLEOTIDE SEQUENCE [LARGE SCALE GENOMIC DNA]</scope>
    <source>
        <strain evidence="1">E3</strain>
    </source>
</reference>
<dbReference type="EMBL" id="CDSF01000112">
    <property type="protein sequence ID" value="CEP01574.1"/>
    <property type="molecule type" value="Genomic_DNA"/>
</dbReference>
<evidence type="ECO:0000313" key="1">
    <source>
        <dbReference type="EMBL" id="CEP01574.1"/>
    </source>
</evidence>
<dbReference type="Proteomes" id="UP000039324">
    <property type="component" value="Unassembled WGS sequence"/>
</dbReference>
<organism evidence="1 2">
    <name type="scientific">Plasmodiophora brassicae</name>
    <name type="common">Clubroot disease agent</name>
    <dbReference type="NCBI Taxonomy" id="37360"/>
    <lineage>
        <taxon>Eukaryota</taxon>
        <taxon>Sar</taxon>
        <taxon>Rhizaria</taxon>
        <taxon>Endomyxa</taxon>
        <taxon>Phytomyxea</taxon>
        <taxon>Plasmodiophorida</taxon>
        <taxon>Plasmodiophoridae</taxon>
        <taxon>Plasmodiophora</taxon>
    </lineage>
</organism>
<dbReference type="AlphaFoldDB" id="A0A0G4J2I1"/>
<keyword evidence="2" id="KW-1185">Reference proteome</keyword>
<protein>
    <submittedName>
        <fullName evidence="1">Uncharacterized protein</fullName>
    </submittedName>
</protein>
<gene>
    <name evidence="1" type="ORF">PBRA_002180</name>
</gene>
<proteinExistence type="predicted"/>
<accession>A0A0G4J2I1</accession>